<keyword evidence="7" id="KW-0274">FAD</keyword>
<name>A0AAX3AH35_9RHOB</name>
<evidence type="ECO:0000313" key="13">
    <source>
        <dbReference type="Proteomes" id="UP000830781"/>
    </source>
</evidence>
<evidence type="ECO:0000256" key="5">
    <source>
        <dbReference type="ARBA" id="ARBA00022679"/>
    </source>
</evidence>
<sequence>MKLNRRRFLSISAACMLATPARAQIHRWQGRALGAEVDITLHAPAEIAEPALDRARGSLDAVMAQFDLFDPASTVSRLNRTGHLDAPDVMFRRLMQACTQVHAATGGLFDPTVQPLWRALAERQPPQAARALIDWSRVRHSAASVTLGEGQALTFNGIAQGFATDLVAEALRDAGLERTLVNIGEFRGTGGPWRLGISDPEIGMIGTRTLTSSAIATSSPKAVPLGGQGHILHGHAKPRWSTVSVEAATATMADGFSTALTMARLEDIRAAVGTFGIRRITLVSDQGDVSRVEAPA</sequence>
<feature type="chain" id="PRO_5043578772" description="FAD:protein FMN transferase" evidence="11">
    <location>
        <begin position="24"/>
        <end position="296"/>
    </location>
</feature>
<evidence type="ECO:0000256" key="3">
    <source>
        <dbReference type="ARBA" id="ARBA00016337"/>
    </source>
</evidence>
<dbReference type="Proteomes" id="UP000830781">
    <property type="component" value="Plasmid pDSM110277_a"/>
</dbReference>
<dbReference type="Gene3D" id="3.10.520.10">
    <property type="entry name" value="ApbE-like domains"/>
    <property type="match status" value="1"/>
</dbReference>
<proteinExistence type="predicted"/>
<evidence type="ECO:0000256" key="8">
    <source>
        <dbReference type="ARBA" id="ARBA00022842"/>
    </source>
</evidence>
<evidence type="ECO:0000256" key="2">
    <source>
        <dbReference type="ARBA" id="ARBA00011955"/>
    </source>
</evidence>
<comment type="catalytic activity">
    <reaction evidence="10">
        <text>L-threonyl-[protein] + FAD = FMN-L-threonyl-[protein] + AMP + H(+)</text>
        <dbReference type="Rhea" id="RHEA:36847"/>
        <dbReference type="Rhea" id="RHEA-COMP:11060"/>
        <dbReference type="Rhea" id="RHEA-COMP:11061"/>
        <dbReference type="ChEBI" id="CHEBI:15378"/>
        <dbReference type="ChEBI" id="CHEBI:30013"/>
        <dbReference type="ChEBI" id="CHEBI:57692"/>
        <dbReference type="ChEBI" id="CHEBI:74257"/>
        <dbReference type="ChEBI" id="CHEBI:456215"/>
        <dbReference type="EC" id="2.7.1.180"/>
    </reaction>
</comment>
<evidence type="ECO:0000256" key="6">
    <source>
        <dbReference type="ARBA" id="ARBA00022723"/>
    </source>
</evidence>
<dbReference type="GO" id="GO:0046872">
    <property type="term" value="F:metal ion binding"/>
    <property type="evidence" value="ECO:0007669"/>
    <property type="project" value="UniProtKB-KW"/>
</dbReference>
<keyword evidence="12" id="KW-0614">Plasmid</keyword>
<dbReference type="RefSeq" id="WP_132998358.1">
    <property type="nucleotide sequence ID" value="NZ_CP084960.1"/>
</dbReference>
<evidence type="ECO:0000256" key="11">
    <source>
        <dbReference type="SAM" id="SignalP"/>
    </source>
</evidence>
<dbReference type="SUPFAM" id="SSF143631">
    <property type="entry name" value="ApbE-like"/>
    <property type="match status" value="1"/>
</dbReference>
<dbReference type="PANTHER" id="PTHR30040">
    <property type="entry name" value="THIAMINE BIOSYNTHESIS LIPOPROTEIN APBE"/>
    <property type="match status" value="1"/>
</dbReference>
<protein>
    <recommendedName>
        <fullName evidence="3">FAD:protein FMN transferase</fullName>
        <ecNumber evidence="2">2.7.1.180</ecNumber>
    </recommendedName>
    <alternativeName>
        <fullName evidence="9">Flavin transferase</fullName>
    </alternativeName>
</protein>
<keyword evidence="8" id="KW-0460">Magnesium</keyword>
<keyword evidence="11" id="KW-0732">Signal</keyword>
<dbReference type="AlphaFoldDB" id="A0AAX3AH35"/>
<reference evidence="13" key="1">
    <citation type="journal article" date="2022" name="Microorganisms">
        <title>Beyond the ABCs#Discovery of Three New Plasmid Types in Rhodobacterales (RepQ, RepY, RepW).</title>
        <authorList>
            <person name="Freese H.M."/>
            <person name="Ringel V."/>
            <person name="Overmann J."/>
            <person name="Petersen J."/>
        </authorList>
    </citation>
    <scope>NUCLEOTIDE SEQUENCE [LARGE SCALE GENOMIC DNA]</scope>
    <source>
        <strain evidence="13">DSM 110277</strain>
        <plasmid evidence="13">pDSM110277_a</plasmid>
    </source>
</reference>
<keyword evidence="6" id="KW-0479">Metal-binding</keyword>
<evidence type="ECO:0000256" key="1">
    <source>
        <dbReference type="ARBA" id="ARBA00001946"/>
    </source>
</evidence>
<feature type="signal peptide" evidence="11">
    <location>
        <begin position="1"/>
        <end position="23"/>
    </location>
</feature>
<organism evidence="12 13">
    <name type="scientific">Sulfitobacter pontiacus</name>
    <dbReference type="NCBI Taxonomy" id="60137"/>
    <lineage>
        <taxon>Bacteria</taxon>
        <taxon>Pseudomonadati</taxon>
        <taxon>Pseudomonadota</taxon>
        <taxon>Alphaproteobacteria</taxon>
        <taxon>Rhodobacterales</taxon>
        <taxon>Roseobacteraceae</taxon>
        <taxon>Sulfitobacter</taxon>
    </lineage>
</organism>
<dbReference type="InterPro" id="IPR024932">
    <property type="entry name" value="ApbE"/>
</dbReference>
<dbReference type="PANTHER" id="PTHR30040:SF2">
    <property type="entry name" value="FAD:PROTEIN FMN TRANSFERASE"/>
    <property type="match status" value="1"/>
</dbReference>
<dbReference type="Pfam" id="PF02424">
    <property type="entry name" value="ApbE"/>
    <property type="match status" value="1"/>
</dbReference>
<keyword evidence="13" id="KW-1185">Reference proteome</keyword>
<dbReference type="EMBL" id="CP084960">
    <property type="protein sequence ID" value="UOA24590.1"/>
    <property type="molecule type" value="Genomic_DNA"/>
</dbReference>
<keyword evidence="5" id="KW-0808">Transferase</keyword>
<accession>A0AAX3AH35</accession>
<evidence type="ECO:0000256" key="4">
    <source>
        <dbReference type="ARBA" id="ARBA00022630"/>
    </source>
</evidence>
<comment type="cofactor">
    <cofactor evidence="1">
        <name>Mg(2+)</name>
        <dbReference type="ChEBI" id="CHEBI:18420"/>
    </cofactor>
</comment>
<dbReference type="InterPro" id="IPR003374">
    <property type="entry name" value="ApbE-like_sf"/>
</dbReference>
<gene>
    <name evidence="12" type="ORF">DSM110277_03036</name>
</gene>
<evidence type="ECO:0000313" key="12">
    <source>
        <dbReference type="EMBL" id="UOA24590.1"/>
    </source>
</evidence>
<keyword evidence="4" id="KW-0285">Flavoprotein</keyword>
<evidence type="ECO:0000256" key="10">
    <source>
        <dbReference type="ARBA" id="ARBA00048540"/>
    </source>
</evidence>
<dbReference type="GO" id="GO:0016740">
    <property type="term" value="F:transferase activity"/>
    <property type="evidence" value="ECO:0007669"/>
    <property type="project" value="UniProtKB-KW"/>
</dbReference>
<geneLocation type="plasmid" evidence="12 13">
    <name>pDSM110277_a</name>
</geneLocation>
<evidence type="ECO:0000256" key="7">
    <source>
        <dbReference type="ARBA" id="ARBA00022827"/>
    </source>
</evidence>
<dbReference type="EC" id="2.7.1.180" evidence="2"/>
<evidence type="ECO:0000256" key="9">
    <source>
        <dbReference type="ARBA" id="ARBA00031306"/>
    </source>
</evidence>